<evidence type="ECO:0000313" key="1">
    <source>
        <dbReference type="EMBL" id="VAW46415.1"/>
    </source>
</evidence>
<organism evidence="1">
    <name type="scientific">hydrothermal vent metagenome</name>
    <dbReference type="NCBI Taxonomy" id="652676"/>
    <lineage>
        <taxon>unclassified sequences</taxon>
        <taxon>metagenomes</taxon>
        <taxon>ecological metagenomes</taxon>
    </lineage>
</organism>
<reference evidence="1" key="1">
    <citation type="submission" date="2018-06" db="EMBL/GenBank/DDBJ databases">
        <authorList>
            <person name="Zhirakovskaya E."/>
        </authorList>
    </citation>
    <scope>NUCLEOTIDE SEQUENCE</scope>
</reference>
<name>A0A3B0VRZ6_9ZZZZ</name>
<sequence>MGFLLGDLGVGASYEIYLIVLEYDRLKSYVGENSEC</sequence>
<gene>
    <name evidence="1" type="ORF">MNBD_GAMMA03-268</name>
</gene>
<accession>A0A3B0VRZ6</accession>
<proteinExistence type="predicted"/>
<protein>
    <submittedName>
        <fullName evidence="1">Uncharacterized protein</fullName>
    </submittedName>
</protein>
<dbReference type="AlphaFoldDB" id="A0A3B0VRZ6"/>
<dbReference type="EMBL" id="UOFC01000099">
    <property type="protein sequence ID" value="VAW46415.1"/>
    <property type="molecule type" value="Genomic_DNA"/>
</dbReference>